<dbReference type="AlphaFoldDB" id="A0AAW0V401"/>
<keyword evidence="2" id="KW-1185">Reference proteome</keyword>
<organism evidence="1 2">
    <name type="scientific">Scylla paramamosain</name>
    <name type="common">Mud crab</name>
    <dbReference type="NCBI Taxonomy" id="85552"/>
    <lineage>
        <taxon>Eukaryota</taxon>
        <taxon>Metazoa</taxon>
        <taxon>Ecdysozoa</taxon>
        <taxon>Arthropoda</taxon>
        <taxon>Crustacea</taxon>
        <taxon>Multicrustacea</taxon>
        <taxon>Malacostraca</taxon>
        <taxon>Eumalacostraca</taxon>
        <taxon>Eucarida</taxon>
        <taxon>Decapoda</taxon>
        <taxon>Pleocyemata</taxon>
        <taxon>Brachyura</taxon>
        <taxon>Eubrachyura</taxon>
        <taxon>Portunoidea</taxon>
        <taxon>Portunidae</taxon>
        <taxon>Portuninae</taxon>
        <taxon>Scylla</taxon>
    </lineage>
</organism>
<dbReference type="EMBL" id="JARAKH010000002">
    <property type="protein sequence ID" value="KAK8406203.1"/>
    <property type="molecule type" value="Genomic_DNA"/>
</dbReference>
<comment type="caution">
    <text evidence="1">The sequence shown here is derived from an EMBL/GenBank/DDBJ whole genome shotgun (WGS) entry which is preliminary data.</text>
</comment>
<evidence type="ECO:0000313" key="2">
    <source>
        <dbReference type="Proteomes" id="UP001487740"/>
    </source>
</evidence>
<proteinExistence type="predicted"/>
<evidence type="ECO:0000313" key="1">
    <source>
        <dbReference type="EMBL" id="KAK8406203.1"/>
    </source>
</evidence>
<name>A0AAW0V401_SCYPA</name>
<protein>
    <submittedName>
        <fullName evidence="1">Uncharacterized protein</fullName>
    </submittedName>
</protein>
<gene>
    <name evidence="1" type="ORF">O3P69_007136</name>
</gene>
<accession>A0AAW0V401</accession>
<dbReference type="Proteomes" id="UP001487740">
    <property type="component" value="Unassembled WGS sequence"/>
</dbReference>
<reference evidence="1 2" key="1">
    <citation type="submission" date="2023-03" db="EMBL/GenBank/DDBJ databases">
        <title>High-quality genome of Scylla paramamosain provides insights in environmental adaptation.</title>
        <authorList>
            <person name="Zhang L."/>
        </authorList>
    </citation>
    <scope>NUCLEOTIDE SEQUENCE [LARGE SCALE GENOMIC DNA]</scope>
    <source>
        <strain evidence="1">LZ_2023a</strain>
        <tissue evidence="1">Muscle</tissue>
    </source>
</reference>
<sequence>MVACRSESRNTWRGGCGGLWMESQLGCINRGTDSAEKVGVVWKRGLRCEVDPFTCPSKHSYLLNLPILEQSYQHLPFYKPSPTPLYHAQPVTNPPSHTFISIGSNSYPPFLSLVSLLSRSHRSPIPSLSLSLSLSACAPAT</sequence>